<evidence type="ECO:0000256" key="8">
    <source>
        <dbReference type="ARBA" id="ARBA00023136"/>
    </source>
</evidence>
<evidence type="ECO:0000313" key="11">
    <source>
        <dbReference type="EMBL" id="MBB3149501.1"/>
    </source>
</evidence>
<dbReference type="InterPro" id="IPR025966">
    <property type="entry name" value="OppC_N"/>
</dbReference>
<feature type="transmembrane region" description="Helical" evidence="9">
    <location>
        <begin position="144"/>
        <end position="168"/>
    </location>
</feature>
<dbReference type="GO" id="GO:0015031">
    <property type="term" value="P:protein transport"/>
    <property type="evidence" value="ECO:0007669"/>
    <property type="project" value="UniProtKB-KW"/>
</dbReference>
<dbReference type="Proteomes" id="UP000554520">
    <property type="component" value="Unassembled WGS sequence"/>
</dbReference>
<keyword evidence="8 9" id="KW-0472">Membrane</keyword>
<dbReference type="GO" id="GO:0015833">
    <property type="term" value="P:peptide transport"/>
    <property type="evidence" value="ECO:0007669"/>
    <property type="project" value="UniProtKB-KW"/>
</dbReference>
<dbReference type="PANTHER" id="PTHR43386:SF1">
    <property type="entry name" value="D,D-DIPEPTIDE TRANSPORT SYSTEM PERMEASE PROTEIN DDPC-RELATED"/>
    <property type="match status" value="1"/>
</dbReference>
<dbReference type="Gene3D" id="1.10.3720.10">
    <property type="entry name" value="MetI-like"/>
    <property type="match status" value="1"/>
</dbReference>
<dbReference type="InterPro" id="IPR050366">
    <property type="entry name" value="BP-dependent_transpt_permease"/>
</dbReference>
<keyword evidence="3" id="KW-1003">Cell membrane</keyword>
<evidence type="ECO:0000256" key="2">
    <source>
        <dbReference type="ARBA" id="ARBA00022448"/>
    </source>
</evidence>
<keyword evidence="6" id="KW-0653">Protein transport</keyword>
<dbReference type="InterPro" id="IPR000515">
    <property type="entry name" value="MetI-like"/>
</dbReference>
<dbReference type="EMBL" id="JACHXN010000033">
    <property type="protein sequence ID" value="MBB3149501.1"/>
    <property type="molecule type" value="Genomic_DNA"/>
</dbReference>
<dbReference type="CDD" id="cd06261">
    <property type="entry name" value="TM_PBP2"/>
    <property type="match status" value="1"/>
</dbReference>
<evidence type="ECO:0000313" key="12">
    <source>
        <dbReference type="Proteomes" id="UP000554520"/>
    </source>
</evidence>
<feature type="transmembrane region" description="Helical" evidence="9">
    <location>
        <begin position="100"/>
        <end position="123"/>
    </location>
</feature>
<dbReference type="SUPFAM" id="SSF161098">
    <property type="entry name" value="MetI-like"/>
    <property type="match status" value="1"/>
</dbReference>
<sequence>MENVTSTTVPVRKTERTSLRQSLDLLWRDKFAVAAVLFLIIVVLAALLGPYLFGQQSNRINLLTRNAAPSFAHGWAFVLGADALGRPILLRLFVGAQNTIILAVSAVILSMIVGTALGFVAGYRNDWLGNVILRVADVLMSFPSLLLALIVLYVLTPGIANVILVLAITRVPIYLRTARAEVLEVRERTFVTAADIMGASTWRLVWRHIRPAVMPTLVTIATLEIAFVMLAESSLSFLGLGIQAPQFTWGAMVAQGQSYLGTAWWVAFWPGVAITLTAMSLNLLANWVRLVSDPVQRWRLEAKEPSHD</sequence>
<comment type="similarity">
    <text evidence="9">Belongs to the binding-protein-dependent transport system permease family.</text>
</comment>
<name>A0A839ULL4_9HYPH</name>
<keyword evidence="4 9" id="KW-0812">Transmembrane</keyword>
<evidence type="ECO:0000256" key="1">
    <source>
        <dbReference type="ARBA" id="ARBA00004651"/>
    </source>
</evidence>
<organism evidence="11 12">
    <name type="scientific">Phyllobacterium trifolii</name>
    <dbReference type="NCBI Taxonomy" id="300193"/>
    <lineage>
        <taxon>Bacteria</taxon>
        <taxon>Pseudomonadati</taxon>
        <taxon>Pseudomonadota</taxon>
        <taxon>Alphaproteobacteria</taxon>
        <taxon>Hyphomicrobiales</taxon>
        <taxon>Phyllobacteriaceae</taxon>
        <taxon>Phyllobacterium</taxon>
    </lineage>
</organism>
<dbReference type="Pfam" id="PF00528">
    <property type="entry name" value="BPD_transp_1"/>
    <property type="match status" value="1"/>
</dbReference>
<comment type="subcellular location">
    <subcellularLocation>
        <location evidence="1 9">Cell membrane</location>
        <topology evidence="1 9">Multi-pass membrane protein</topology>
    </subcellularLocation>
</comment>
<feature type="transmembrane region" description="Helical" evidence="9">
    <location>
        <begin position="31"/>
        <end position="53"/>
    </location>
</feature>
<dbReference type="PROSITE" id="PS50928">
    <property type="entry name" value="ABC_TM1"/>
    <property type="match status" value="1"/>
</dbReference>
<proteinExistence type="inferred from homology"/>
<dbReference type="RefSeq" id="WP_246411264.1">
    <property type="nucleotide sequence ID" value="NZ_JACHXN010000033.1"/>
</dbReference>
<dbReference type="GO" id="GO:0005886">
    <property type="term" value="C:plasma membrane"/>
    <property type="evidence" value="ECO:0007669"/>
    <property type="project" value="UniProtKB-SubCell"/>
</dbReference>
<keyword evidence="7 9" id="KW-1133">Transmembrane helix</keyword>
<dbReference type="Pfam" id="PF12911">
    <property type="entry name" value="OppC_N"/>
    <property type="match status" value="1"/>
</dbReference>
<evidence type="ECO:0000256" key="4">
    <source>
        <dbReference type="ARBA" id="ARBA00022692"/>
    </source>
</evidence>
<dbReference type="PANTHER" id="PTHR43386">
    <property type="entry name" value="OLIGOPEPTIDE TRANSPORT SYSTEM PERMEASE PROTEIN APPC"/>
    <property type="match status" value="1"/>
</dbReference>
<keyword evidence="12" id="KW-1185">Reference proteome</keyword>
<protein>
    <submittedName>
        <fullName evidence="11">Peptide/nickel transport system permease protein</fullName>
    </submittedName>
</protein>
<feature type="transmembrane region" description="Helical" evidence="9">
    <location>
        <begin position="262"/>
        <end position="284"/>
    </location>
</feature>
<evidence type="ECO:0000256" key="7">
    <source>
        <dbReference type="ARBA" id="ARBA00022989"/>
    </source>
</evidence>
<dbReference type="AlphaFoldDB" id="A0A839ULL4"/>
<dbReference type="InterPro" id="IPR035906">
    <property type="entry name" value="MetI-like_sf"/>
</dbReference>
<feature type="domain" description="ABC transmembrane type-1" evidence="10">
    <location>
        <begin position="96"/>
        <end position="285"/>
    </location>
</feature>
<keyword evidence="5" id="KW-0571">Peptide transport</keyword>
<evidence type="ECO:0000259" key="10">
    <source>
        <dbReference type="PROSITE" id="PS50928"/>
    </source>
</evidence>
<keyword evidence="2 9" id="KW-0813">Transport</keyword>
<dbReference type="GO" id="GO:0055085">
    <property type="term" value="P:transmembrane transport"/>
    <property type="evidence" value="ECO:0007669"/>
    <property type="project" value="InterPro"/>
</dbReference>
<gene>
    <name evidence="11" type="ORF">FHS21_005955</name>
</gene>
<evidence type="ECO:0000256" key="3">
    <source>
        <dbReference type="ARBA" id="ARBA00022475"/>
    </source>
</evidence>
<reference evidence="11 12" key="1">
    <citation type="submission" date="2020-08" db="EMBL/GenBank/DDBJ databases">
        <title>Genomic Encyclopedia of Type Strains, Phase III (KMG-III): the genomes of soil and plant-associated and newly described type strains.</title>
        <authorList>
            <person name="Whitman W."/>
        </authorList>
    </citation>
    <scope>NUCLEOTIDE SEQUENCE [LARGE SCALE GENOMIC DNA]</scope>
    <source>
        <strain evidence="11 12">CECT 7015</strain>
    </source>
</reference>
<accession>A0A839ULL4</accession>
<evidence type="ECO:0000256" key="5">
    <source>
        <dbReference type="ARBA" id="ARBA00022856"/>
    </source>
</evidence>
<feature type="transmembrane region" description="Helical" evidence="9">
    <location>
        <begin position="217"/>
        <end position="242"/>
    </location>
</feature>
<evidence type="ECO:0000256" key="6">
    <source>
        <dbReference type="ARBA" id="ARBA00022927"/>
    </source>
</evidence>
<comment type="caution">
    <text evidence="11">The sequence shown here is derived from an EMBL/GenBank/DDBJ whole genome shotgun (WGS) entry which is preliminary data.</text>
</comment>
<evidence type="ECO:0000256" key="9">
    <source>
        <dbReference type="RuleBase" id="RU363032"/>
    </source>
</evidence>